<proteinExistence type="predicted"/>
<dbReference type="RefSeq" id="XP_066707209.1">
    <property type="nucleotide sequence ID" value="XM_066838316.1"/>
</dbReference>
<comment type="caution">
    <text evidence="2">The sequence shown here is derived from an EMBL/GenBank/DDBJ whole genome shotgun (WGS) entry which is preliminary data.</text>
</comment>
<evidence type="ECO:0000313" key="3">
    <source>
        <dbReference type="Proteomes" id="UP001391051"/>
    </source>
</evidence>
<feature type="region of interest" description="Disordered" evidence="1">
    <location>
        <begin position="1"/>
        <end position="20"/>
    </location>
</feature>
<evidence type="ECO:0000313" key="2">
    <source>
        <dbReference type="EMBL" id="KAK7967817.1"/>
    </source>
</evidence>
<dbReference type="EMBL" id="JAQQWE010000001">
    <property type="protein sequence ID" value="KAK7967817.1"/>
    <property type="molecule type" value="Genomic_DNA"/>
</dbReference>
<organism evidence="2 3">
    <name type="scientific">Apiospora aurea</name>
    <dbReference type="NCBI Taxonomy" id="335848"/>
    <lineage>
        <taxon>Eukaryota</taxon>
        <taxon>Fungi</taxon>
        <taxon>Dikarya</taxon>
        <taxon>Ascomycota</taxon>
        <taxon>Pezizomycotina</taxon>
        <taxon>Sordariomycetes</taxon>
        <taxon>Xylariomycetidae</taxon>
        <taxon>Amphisphaeriales</taxon>
        <taxon>Apiosporaceae</taxon>
        <taxon>Apiospora</taxon>
    </lineage>
</organism>
<reference evidence="2 3" key="1">
    <citation type="submission" date="2023-01" db="EMBL/GenBank/DDBJ databases">
        <title>Analysis of 21 Apiospora genomes using comparative genomics revels a genus with tremendous synthesis potential of carbohydrate active enzymes and secondary metabolites.</title>
        <authorList>
            <person name="Sorensen T."/>
        </authorList>
    </citation>
    <scope>NUCLEOTIDE SEQUENCE [LARGE SCALE GENOMIC DNA]</scope>
    <source>
        <strain evidence="2 3">CBS 24483</strain>
    </source>
</reference>
<protein>
    <submittedName>
        <fullName evidence="2">Uncharacterized protein</fullName>
    </submittedName>
</protein>
<feature type="region of interest" description="Disordered" evidence="1">
    <location>
        <begin position="167"/>
        <end position="186"/>
    </location>
</feature>
<dbReference type="InterPro" id="IPR013024">
    <property type="entry name" value="GGCT-like"/>
</dbReference>
<sequence>MNTLNASNDPPPPPWRRNNPVELLSFDELLSRNDTVSVTKANADESQDPQSNEDVVPMLISWYHLPQRNIMADWRGNAANHGFPNQSNSLLPENAMNSNPHGTSFTGFGDTDNTNRNSIATTASGNRPAAAESDILAYLDGLEDINPPGDKNMGGSLVYGKHYRNAASAPGGAQRGMDGSNDDDVDMEDEEPILECITVSSDSGSQAPGHDGGGRARNVSAGTSLSNSILISSDSERTIIISSDSGSQRTEESQQQSRQGNDKSHGQAHPSSDYEPPRSGVPSDDADTVILDSTDETEKEESPSPAPIQQLPQHHSSDEEEQEGKFYYFATGLHMEKKTMKADFPSSKYICPAKLKGFRWLICGPRRNTPNHFGTAVKDYGQEDPFTNQDPEGYATIAPVYKDMVYDANNQIVSHSNDLDREDSCVYGALYEVSEATLRSLTARTRQWEYTPVTVPVIPLERDYTSLEPEYAGSMPLILRDMCSGPGPRTIIPASTYIIDGTKWHLPWRAPDPACGGHMEMGRVRDHERAAMVPYLRRYNADWPPVHTPLPLTPIRPRSPRRRAAALVPRPRGPGLPGAYMDQLRDLFHKMLFDGETPLWYVNEVLRPWVDGMPRWPHPHSERERARTDAVRSGVRSSRK</sequence>
<gene>
    <name evidence="2" type="ORF">PG986_002094</name>
</gene>
<evidence type="ECO:0000256" key="1">
    <source>
        <dbReference type="SAM" id="MobiDB-lite"/>
    </source>
</evidence>
<dbReference type="Gene3D" id="3.10.490.10">
    <property type="entry name" value="Gamma-glutamyl cyclotransferase-like"/>
    <property type="match status" value="1"/>
</dbReference>
<dbReference type="GeneID" id="92071378"/>
<keyword evidence="3" id="KW-1185">Reference proteome</keyword>
<feature type="region of interest" description="Disordered" evidence="1">
    <location>
        <begin position="616"/>
        <end position="640"/>
    </location>
</feature>
<name>A0ABR1QZE0_9PEZI</name>
<dbReference type="CDD" id="cd06661">
    <property type="entry name" value="GGCT_like"/>
    <property type="match status" value="1"/>
</dbReference>
<feature type="compositionally biased region" description="Basic and acidic residues" evidence="1">
    <location>
        <begin position="619"/>
        <end position="630"/>
    </location>
</feature>
<dbReference type="Proteomes" id="UP001391051">
    <property type="component" value="Unassembled WGS sequence"/>
</dbReference>
<feature type="compositionally biased region" description="Low complexity" evidence="1">
    <location>
        <begin position="245"/>
        <end position="259"/>
    </location>
</feature>
<feature type="region of interest" description="Disordered" evidence="1">
    <location>
        <begin position="243"/>
        <end position="321"/>
    </location>
</feature>
<accession>A0ABR1QZE0</accession>
<feature type="region of interest" description="Disordered" evidence="1">
    <location>
        <begin position="199"/>
        <end position="220"/>
    </location>
</feature>